<dbReference type="PROSITE" id="PS50850">
    <property type="entry name" value="MFS"/>
    <property type="match status" value="1"/>
</dbReference>
<evidence type="ECO:0000256" key="1">
    <source>
        <dbReference type="ARBA" id="ARBA00004141"/>
    </source>
</evidence>
<dbReference type="KEGG" id="nve:5510421"/>
<dbReference type="InParanoid" id="A7SBR3"/>
<reference evidence="4 5" key="1">
    <citation type="journal article" date="2007" name="Science">
        <title>Sea anemone genome reveals ancestral eumetazoan gene repertoire and genomic organization.</title>
        <authorList>
            <person name="Putnam N.H."/>
            <person name="Srivastava M."/>
            <person name="Hellsten U."/>
            <person name="Dirks B."/>
            <person name="Chapman J."/>
            <person name="Salamov A."/>
            <person name="Terry A."/>
            <person name="Shapiro H."/>
            <person name="Lindquist E."/>
            <person name="Kapitonov V.V."/>
            <person name="Jurka J."/>
            <person name="Genikhovich G."/>
            <person name="Grigoriev I.V."/>
            <person name="Lucas S.M."/>
            <person name="Steele R.E."/>
            <person name="Finnerty J.R."/>
            <person name="Technau U."/>
            <person name="Martindale M.Q."/>
            <person name="Rokhsar D.S."/>
        </authorList>
    </citation>
    <scope>NUCLEOTIDE SEQUENCE [LARGE SCALE GENOMIC DNA]</scope>
    <source>
        <strain evidence="5">CH2 X CH6</strain>
    </source>
</reference>
<feature type="transmembrane region" description="Helical" evidence="2">
    <location>
        <begin position="97"/>
        <end position="118"/>
    </location>
</feature>
<proteinExistence type="predicted"/>
<dbReference type="PANTHER" id="PTHR11360">
    <property type="entry name" value="MONOCARBOXYLATE TRANSPORTER"/>
    <property type="match status" value="1"/>
</dbReference>
<feature type="transmembrane region" description="Helical" evidence="2">
    <location>
        <begin position="368"/>
        <end position="391"/>
    </location>
</feature>
<dbReference type="GO" id="GO:0005886">
    <property type="term" value="C:plasma membrane"/>
    <property type="evidence" value="ECO:0000318"/>
    <property type="project" value="GO_Central"/>
</dbReference>
<gene>
    <name evidence="4" type="ORF">NEMVEDRAFT_v1g209821</name>
</gene>
<feature type="transmembrane region" description="Helical" evidence="2">
    <location>
        <begin position="125"/>
        <end position="143"/>
    </location>
</feature>
<evidence type="ECO:0000259" key="3">
    <source>
        <dbReference type="PROSITE" id="PS50850"/>
    </source>
</evidence>
<dbReference type="AlphaFoldDB" id="A7SBR3"/>
<name>A7SBR3_NEMVE</name>
<keyword evidence="2" id="KW-0472">Membrane</keyword>
<feature type="transmembrane region" description="Helical" evidence="2">
    <location>
        <begin position="149"/>
        <end position="171"/>
    </location>
</feature>
<feature type="transmembrane region" description="Helical" evidence="2">
    <location>
        <begin position="433"/>
        <end position="451"/>
    </location>
</feature>
<dbReference type="SUPFAM" id="SSF103473">
    <property type="entry name" value="MFS general substrate transporter"/>
    <property type="match status" value="1"/>
</dbReference>
<dbReference type="InterPro" id="IPR011701">
    <property type="entry name" value="MFS"/>
</dbReference>
<feature type="transmembrane region" description="Helical" evidence="2">
    <location>
        <begin position="55"/>
        <end position="85"/>
    </location>
</feature>
<accession>A7SBR3</accession>
<dbReference type="GO" id="GO:0022857">
    <property type="term" value="F:transmembrane transporter activity"/>
    <property type="evidence" value="ECO:0000318"/>
    <property type="project" value="GO_Central"/>
</dbReference>
<dbReference type="Gene3D" id="1.20.1250.20">
    <property type="entry name" value="MFS general substrate transporter like domains"/>
    <property type="match status" value="1"/>
</dbReference>
<keyword evidence="5" id="KW-1185">Reference proteome</keyword>
<dbReference type="eggNOG" id="KOG2504">
    <property type="taxonomic scope" value="Eukaryota"/>
</dbReference>
<feature type="transmembrane region" description="Helical" evidence="2">
    <location>
        <begin position="215"/>
        <end position="233"/>
    </location>
</feature>
<feature type="transmembrane region" description="Helical" evidence="2">
    <location>
        <begin position="403"/>
        <end position="421"/>
    </location>
</feature>
<protein>
    <recommendedName>
        <fullName evidence="3">Major facilitator superfamily (MFS) profile domain-containing protein</fullName>
    </recommendedName>
</protein>
<organism evidence="4 5">
    <name type="scientific">Nematostella vectensis</name>
    <name type="common">Starlet sea anemone</name>
    <dbReference type="NCBI Taxonomy" id="45351"/>
    <lineage>
        <taxon>Eukaryota</taxon>
        <taxon>Metazoa</taxon>
        <taxon>Cnidaria</taxon>
        <taxon>Anthozoa</taxon>
        <taxon>Hexacorallia</taxon>
        <taxon>Actiniaria</taxon>
        <taxon>Edwardsiidae</taxon>
        <taxon>Nematostella</taxon>
    </lineage>
</organism>
<feature type="transmembrane region" description="Helical" evidence="2">
    <location>
        <begin position="274"/>
        <end position="293"/>
    </location>
</feature>
<dbReference type="Pfam" id="PF07690">
    <property type="entry name" value="MFS_1"/>
    <property type="match status" value="1"/>
</dbReference>
<dbReference type="OMA" id="FNICEVE"/>
<dbReference type="Proteomes" id="UP000001593">
    <property type="component" value="Unassembled WGS sequence"/>
</dbReference>
<feature type="domain" description="Major facilitator superfamily (MFS) profile" evidence="3">
    <location>
        <begin position="57"/>
        <end position="457"/>
    </location>
</feature>
<evidence type="ECO:0000256" key="2">
    <source>
        <dbReference type="SAM" id="Phobius"/>
    </source>
</evidence>
<dbReference type="InterPro" id="IPR036259">
    <property type="entry name" value="MFS_trans_sf"/>
</dbReference>
<keyword evidence="2" id="KW-1133">Transmembrane helix</keyword>
<feature type="transmembrane region" description="Helical" evidence="2">
    <location>
        <begin position="313"/>
        <end position="330"/>
    </location>
</feature>
<dbReference type="EMBL" id="DS469618">
    <property type="protein sequence ID" value="EDO38836.1"/>
    <property type="molecule type" value="Genomic_DNA"/>
</dbReference>
<evidence type="ECO:0000313" key="4">
    <source>
        <dbReference type="EMBL" id="EDO38836.1"/>
    </source>
</evidence>
<comment type="subcellular location">
    <subcellularLocation>
        <location evidence="1">Membrane</location>
        <topology evidence="1">Multi-pass membrane protein</topology>
    </subcellularLocation>
</comment>
<dbReference type="CDD" id="cd17352">
    <property type="entry name" value="MFS_MCT_SLC16"/>
    <property type="match status" value="1"/>
</dbReference>
<keyword evidence="2" id="KW-0812">Transmembrane</keyword>
<dbReference type="OrthoDB" id="6499973at2759"/>
<dbReference type="InterPro" id="IPR020846">
    <property type="entry name" value="MFS_dom"/>
</dbReference>
<dbReference type="PhylomeDB" id="A7SBR3"/>
<dbReference type="HOGENOM" id="CLU_001265_59_1_1"/>
<evidence type="ECO:0000313" key="5">
    <source>
        <dbReference type="Proteomes" id="UP000001593"/>
    </source>
</evidence>
<feature type="transmembrane region" description="Helical" evidence="2">
    <location>
        <begin position="183"/>
        <end position="203"/>
    </location>
</feature>
<feature type="transmembrane region" description="Helical" evidence="2">
    <location>
        <begin position="342"/>
        <end position="362"/>
    </location>
</feature>
<sequence length="495" mass="53191">MRTLDVNYHLRKSSARASRSSAIGPFSERSKRCCSIGSLCSSDAVIGSLRSQDSVWSWVVCFAAFSSCAITQGLHGSFGLIYVALLKNFGQSKAATAWVGSGALAIACLLSPLVGLLCTRYGCRLVTIFGGLTCAVGLFLTAHAPSLPIIYLTYSMIFGFGASCSYTSAFIAVTDYFSKWRSLATGIACAGSSVGILVMTRAIQSLLQHLGWESTFMVMSAVSLSLCVFGCTYDPSIRLCAGSADRISENTRLQPDQKKCASSLSLLDFSVWRIPAFAVYAVSMAVIMLGYFAPRAHLARYCEDLGITVEESSWFYFFIGLSSLFGRIFFGQLCNFRVINAFYVTQLSAITIGVTSLLLPLARSRGSFVAYSVVIGFFDGGVNTPIALLVYECVGRHRMPAGWGFLSFATGITICVGPPIAGFMADAFGSYEPSLYTAGGVVLLGAFLLSLRHCSTMTSTSLSFEEITSFNICEVEKSQIAPNEALNGSFVEIKI</sequence>
<dbReference type="InterPro" id="IPR050327">
    <property type="entry name" value="Proton-linked_MCT"/>
</dbReference>
<dbReference type="PANTHER" id="PTHR11360:SF251">
    <property type="entry name" value="MAJOR FACILITATOR SUPERFAMILY (MFS) PROFILE DOMAIN-CONTAINING PROTEIN"/>
    <property type="match status" value="1"/>
</dbReference>